<dbReference type="Pfam" id="PF12833">
    <property type="entry name" value="HTH_18"/>
    <property type="match status" value="1"/>
</dbReference>
<dbReference type="Gene3D" id="1.10.10.60">
    <property type="entry name" value="Homeodomain-like"/>
    <property type="match status" value="2"/>
</dbReference>
<dbReference type="EMBL" id="JAHQCX010000006">
    <property type="protein sequence ID" value="MBU9726459.1"/>
    <property type="molecule type" value="Genomic_DNA"/>
</dbReference>
<dbReference type="PRINTS" id="PR00032">
    <property type="entry name" value="HTHARAC"/>
</dbReference>
<dbReference type="SUPFAM" id="SSF46689">
    <property type="entry name" value="Homeodomain-like"/>
    <property type="match status" value="2"/>
</dbReference>
<proteinExistence type="predicted"/>
<dbReference type="InterPro" id="IPR018060">
    <property type="entry name" value="HTH_AraC"/>
</dbReference>
<dbReference type="Proteomes" id="UP001314681">
    <property type="component" value="Unassembled WGS sequence"/>
</dbReference>
<accession>A0ABS6K7F7</accession>
<evidence type="ECO:0000256" key="2">
    <source>
        <dbReference type="ARBA" id="ARBA00023125"/>
    </source>
</evidence>
<reference evidence="5 6" key="1">
    <citation type="submission" date="2021-06" db="EMBL/GenBank/DDBJ databases">
        <title>Description of novel taxa of the family Lachnospiraceae.</title>
        <authorList>
            <person name="Chaplin A.V."/>
            <person name="Sokolova S.R."/>
            <person name="Pikina A.P."/>
            <person name="Korzhanova M."/>
            <person name="Belova V."/>
            <person name="Korostin D."/>
            <person name="Efimov B.A."/>
        </authorList>
    </citation>
    <scope>NUCLEOTIDE SEQUENCE [LARGE SCALE GENOMIC DNA]</scope>
    <source>
        <strain evidence="5 6">ASD4241</strain>
    </source>
</reference>
<name>A0ABS6K7F7_9FIRM</name>
<dbReference type="RefSeq" id="WP_158352383.1">
    <property type="nucleotide sequence ID" value="NZ_JAHQCX010000006.1"/>
</dbReference>
<keyword evidence="2" id="KW-0238">DNA-binding</keyword>
<keyword evidence="6" id="KW-1185">Reference proteome</keyword>
<feature type="domain" description="HTH araC/xylS-type" evidence="4">
    <location>
        <begin position="176"/>
        <end position="275"/>
    </location>
</feature>
<evidence type="ECO:0000259" key="4">
    <source>
        <dbReference type="PROSITE" id="PS01124"/>
    </source>
</evidence>
<dbReference type="InterPro" id="IPR020449">
    <property type="entry name" value="Tscrpt_reg_AraC-type_HTH"/>
</dbReference>
<sequence>MAMQLNNFVLESGIAMPYHILFHTVTIGYPQIWETARDMRTALPQYVSLYSQNYSLYPEGPKCPVPDQQQKRDQINFLYQLQNDTSYLQYVTSTLDSYAEAGYAQSITDDFIREVYHSLPVLFKVEDKTVLAAMSDTLSHLHSCYSGGQMNQQIRISIENMLQTQSSAAGSEHLYYQLKHYIEVNYNQKISLDDLSDRYGYTPSYINRLFKKECGISPLQYQTSLRITKAKELLNTQADIDIKTIASTIGYEDARYFSRVFKNEVGTTPSEWVRSKG</sequence>
<evidence type="ECO:0000313" key="5">
    <source>
        <dbReference type="EMBL" id="MBU9726459.1"/>
    </source>
</evidence>
<evidence type="ECO:0000256" key="1">
    <source>
        <dbReference type="ARBA" id="ARBA00023015"/>
    </source>
</evidence>
<dbReference type="PROSITE" id="PS00041">
    <property type="entry name" value="HTH_ARAC_FAMILY_1"/>
    <property type="match status" value="1"/>
</dbReference>
<dbReference type="PANTHER" id="PTHR43280">
    <property type="entry name" value="ARAC-FAMILY TRANSCRIPTIONAL REGULATOR"/>
    <property type="match status" value="1"/>
</dbReference>
<dbReference type="InterPro" id="IPR018062">
    <property type="entry name" value="HTH_AraC-typ_CS"/>
</dbReference>
<dbReference type="PROSITE" id="PS01124">
    <property type="entry name" value="HTH_ARAC_FAMILY_2"/>
    <property type="match status" value="1"/>
</dbReference>
<evidence type="ECO:0000256" key="3">
    <source>
        <dbReference type="ARBA" id="ARBA00023163"/>
    </source>
</evidence>
<keyword evidence="1" id="KW-0805">Transcription regulation</keyword>
<gene>
    <name evidence="5" type="ORF">KTH90_10590</name>
</gene>
<comment type="caution">
    <text evidence="5">The sequence shown here is derived from an EMBL/GenBank/DDBJ whole genome shotgun (WGS) entry which is preliminary data.</text>
</comment>
<organism evidence="5 6">
    <name type="scientific">Diplocloster modestus</name>
    <dbReference type="NCBI Taxonomy" id="2850322"/>
    <lineage>
        <taxon>Bacteria</taxon>
        <taxon>Bacillati</taxon>
        <taxon>Bacillota</taxon>
        <taxon>Clostridia</taxon>
        <taxon>Lachnospirales</taxon>
        <taxon>Lachnospiraceae</taxon>
        <taxon>Diplocloster</taxon>
    </lineage>
</organism>
<dbReference type="SMART" id="SM00342">
    <property type="entry name" value="HTH_ARAC"/>
    <property type="match status" value="1"/>
</dbReference>
<dbReference type="PANTHER" id="PTHR43280:SF30">
    <property type="entry name" value="MMSAB OPERON REGULATORY PROTEIN"/>
    <property type="match status" value="1"/>
</dbReference>
<keyword evidence="3" id="KW-0804">Transcription</keyword>
<dbReference type="InterPro" id="IPR009057">
    <property type="entry name" value="Homeodomain-like_sf"/>
</dbReference>
<protein>
    <submittedName>
        <fullName evidence="5">AraC family transcriptional regulator</fullName>
    </submittedName>
</protein>
<evidence type="ECO:0000313" key="6">
    <source>
        <dbReference type="Proteomes" id="UP001314681"/>
    </source>
</evidence>